<dbReference type="Proteomes" id="UP000195321">
    <property type="component" value="Unassembled WGS sequence"/>
</dbReference>
<dbReference type="InterPro" id="IPR004360">
    <property type="entry name" value="Glyas_Fos-R_dOase_dom"/>
</dbReference>
<evidence type="ECO:0000313" key="5">
    <source>
        <dbReference type="Proteomes" id="UP000219775"/>
    </source>
</evidence>
<feature type="domain" description="Glyoxalase/fosfomycin resistance/dioxygenase" evidence="1">
    <location>
        <begin position="8"/>
        <end position="117"/>
    </location>
</feature>
<keyword evidence="2" id="KW-0456">Lyase</keyword>
<dbReference type="InterPro" id="IPR029068">
    <property type="entry name" value="Glyas_Bleomycin-R_OHBP_Dase"/>
</dbReference>
<dbReference type="SUPFAM" id="SSF54593">
    <property type="entry name" value="Glyoxalase/Bleomycin resistance protein/Dihydroxybiphenyl dioxygenase"/>
    <property type="match status" value="1"/>
</dbReference>
<evidence type="ECO:0000313" key="2">
    <source>
        <dbReference type="EMBL" id="OUM49080.1"/>
    </source>
</evidence>
<dbReference type="Pfam" id="PF00903">
    <property type="entry name" value="Glyoxalase"/>
    <property type="match status" value="1"/>
</dbReference>
<reference evidence="2 4" key="1">
    <citation type="submission" date="2017-02" db="EMBL/GenBank/DDBJ databases">
        <title>Bacillus pseudomycoides isolate FSL K6-0042.</title>
        <authorList>
            <person name="Kovac J."/>
        </authorList>
    </citation>
    <scope>NUCLEOTIDE SEQUENCE [LARGE SCALE GENOMIC DNA]</scope>
    <source>
        <strain evidence="2 4">FSL K6-0042</strain>
    </source>
</reference>
<proteinExistence type="predicted"/>
<dbReference type="Gene3D" id="3.10.180.10">
    <property type="entry name" value="2,3-Dihydroxybiphenyl 1,2-Dioxygenase, domain 1"/>
    <property type="match status" value="1"/>
</dbReference>
<dbReference type="EMBL" id="MWPX01000008">
    <property type="protein sequence ID" value="OUM49080.1"/>
    <property type="molecule type" value="Genomic_DNA"/>
</dbReference>
<evidence type="ECO:0000313" key="3">
    <source>
        <dbReference type="EMBL" id="PEM59240.1"/>
    </source>
</evidence>
<comment type="caution">
    <text evidence="2">The sequence shown here is derived from an EMBL/GenBank/DDBJ whole genome shotgun (WGS) entry which is preliminary data.</text>
</comment>
<accession>A0A1Y3MKV5</accession>
<name>A0A1Y3MKV5_9BACI</name>
<sequence length="123" mass="14439">METITNCIVLEVRNLKETLYFYEGILGFQPSRHRPQLHVPGVWYDVGATRICFVLNREKGGDFSEEVPSYINFSLPFCDMEKVRKKLEFYCVSFQELESCKTEKRGIIVHDPDQYRILIAPKE</sequence>
<organism evidence="2 4">
    <name type="scientific">Bacillus pseudomycoides</name>
    <dbReference type="NCBI Taxonomy" id="64104"/>
    <lineage>
        <taxon>Bacteria</taxon>
        <taxon>Bacillati</taxon>
        <taxon>Bacillota</taxon>
        <taxon>Bacilli</taxon>
        <taxon>Bacillales</taxon>
        <taxon>Bacillaceae</taxon>
        <taxon>Bacillus</taxon>
        <taxon>Bacillus cereus group</taxon>
    </lineage>
</organism>
<dbReference type="GO" id="GO:0016829">
    <property type="term" value="F:lyase activity"/>
    <property type="evidence" value="ECO:0007669"/>
    <property type="project" value="UniProtKB-KW"/>
</dbReference>
<evidence type="ECO:0000313" key="4">
    <source>
        <dbReference type="Proteomes" id="UP000195321"/>
    </source>
</evidence>
<gene>
    <name evidence="2" type="ORF">BW425_09750</name>
    <name evidence="3" type="ORF">CN613_28450</name>
</gene>
<dbReference type="RefSeq" id="WP_033671368.1">
    <property type="nucleotide sequence ID" value="NZ_CP189809.1"/>
</dbReference>
<dbReference type="Proteomes" id="UP000219775">
    <property type="component" value="Unassembled WGS sequence"/>
</dbReference>
<reference evidence="3 5" key="2">
    <citation type="submission" date="2017-09" db="EMBL/GenBank/DDBJ databases">
        <title>Large-scale bioinformatics analysis of Bacillus genomes uncovers conserved roles of natural products in bacterial physiology.</title>
        <authorList>
            <consortium name="Agbiome Team Llc"/>
            <person name="Bleich R.M."/>
            <person name="Grubbs K.J."/>
            <person name="Santa Maria K.C."/>
            <person name="Allen S.E."/>
            <person name="Farag S."/>
            <person name="Shank E.A."/>
            <person name="Bowers A."/>
        </authorList>
    </citation>
    <scope>NUCLEOTIDE SEQUENCE [LARGE SCALE GENOMIC DNA]</scope>
    <source>
        <strain evidence="3 5">AFS009893</strain>
    </source>
</reference>
<dbReference type="AlphaFoldDB" id="A0A1Y3MKV5"/>
<protein>
    <submittedName>
        <fullName evidence="2">Lactoylglutathione lyase</fullName>
    </submittedName>
</protein>
<dbReference type="EMBL" id="NUDP01000262">
    <property type="protein sequence ID" value="PEM59240.1"/>
    <property type="molecule type" value="Genomic_DNA"/>
</dbReference>
<evidence type="ECO:0000259" key="1">
    <source>
        <dbReference type="Pfam" id="PF00903"/>
    </source>
</evidence>